<comment type="caution">
    <text evidence="11">The sequence shown here is derived from an EMBL/GenBank/DDBJ whole genome shotgun (WGS) entry which is preliminary data.</text>
</comment>
<feature type="transmembrane region" description="Helical" evidence="10">
    <location>
        <begin position="78"/>
        <end position="99"/>
    </location>
</feature>
<dbReference type="PROSITE" id="PS50920">
    <property type="entry name" value="SOLCAR"/>
    <property type="match status" value="1"/>
</dbReference>
<evidence type="ECO:0000256" key="2">
    <source>
        <dbReference type="ARBA" id="ARBA00006375"/>
    </source>
</evidence>
<evidence type="ECO:0000256" key="3">
    <source>
        <dbReference type="ARBA" id="ARBA00022448"/>
    </source>
</evidence>
<sequence>MIPETLEGYISFYRGINANLLGSGVNWGVYFFTYEFCKSNLPRLFTNSNDIILMFEDNNNNSTITSSKKNANAQANSFFHFVSGYIAGAVSVIMTNPIWMIKTRLQIQNEYKGFANCAIRVYREEGISKFYRGILPGLALCTNKAIQFTVYEKLKYFANLYYRHQNEFIYTHKICSFFFFFLEEYTYVYIKKKLEQ</sequence>
<evidence type="ECO:0000256" key="6">
    <source>
        <dbReference type="ARBA" id="ARBA00022989"/>
    </source>
</evidence>
<keyword evidence="5" id="KW-0677">Repeat</keyword>
<keyword evidence="6 10" id="KW-1133">Transmembrane helix</keyword>
<organism evidence="11 12">
    <name type="scientific">Reticulomyxa filosa</name>
    <dbReference type="NCBI Taxonomy" id="46433"/>
    <lineage>
        <taxon>Eukaryota</taxon>
        <taxon>Sar</taxon>
        <taxon>Rhizaria</taxon>
        <taxon>Retaria</taxon>
        <taxon>Foraminifera</taxon>
        <taxon>Monothalamids</taxon>
        <taxon>Reticulomyxidae</taxon>
        <taxon>Reticulomyxa</taxon>
    </lineage>
</organism>
<dbReference type="OrthoDB" id="428293at2759"/>
<evidence type="ECO:0000256" key="4">
    <source>
        <dbReference type="ARBA" id="ARBA00022692"/>
    </source>
</evidence>
<evidence type="ECO:0000313" key="11">
    <source>
        <dbReference type="EMBL" id="ETO26355.1"/>
    </source>
</evidence>
<comment type="similarity">
    <text evidence="2 9">Belongs to the mitochondrial carrier (TC 2.A.29) family.</text>
</comment>
<keyword evidence="3 9" id="KW-0813">Transport</keyword>
<keyword evidence="7 8" id="KW-0472">Membrane</keyword>
<evidence type="ECO:0000256" key="7">
    <source>
        <dbReference type="ARBA" id="ARBA00023136"/>
    </source>
</evidence>
<comment type="subcellular location">
    <subcellularLocation>
        <location evidence="1">Membrane</location>
        <topology evidence="1">Multi-pass membrane protein</topology>
    </subcellularLocation>
</comment>
<reference evidence="11 12" key="1">
    <citation type="journal article" date="2013" name="Curr. Biol.">
        <title>The Genome of the Foraminiferan Reticulomyxa filosa.</title>
        <authorList>
            <person name="Glockner G."/>
            <person name="Hulsmann N."/>
            <person name="Schleicher M."/>
            <person name="Noegel A.A."/>
            <person name="Eichinger L."/>
            <person name="Gallinger C."/>
            <person name="Pawlowski J."/>
            <person name="Sierra R."/>
            <person name="Euteneuer U."/>
            <person name="Pillet L."/>
            <person name="Moustafa A."/>
            <person name="Platzer M."/>
            <person name="Groth M."/>
            <person name="Szafranski K."/>
            <person name="Schliwa M."/>
        </authorList>
    </citation>
    <scope>NUCLEOTIDE SEQUENCE [LARGE SCALE GENOMIC DNA]</scope>
</reference>
<evidence type="ECO:0000256" key="9">
    <source>
        <dbReference type="RuleBase" id="RU000488"/>
    </source>
</evidence>
<keyword evidence="4 8" id="KW-0812">Transmembrane</keyword>
<dbReference type="EMBL" id="ASPP01007924">
    <property type="protein sequence ID" value="ETO26355.1"/>
    <property type="molecule type" value="Genomic_DNA"/>
</dbReference>
<accession>X6NJ62</accession>
<feature type="repeat" description="Solcar" evidence="8">
    <location>
        <begin position="75"/>
        <end position="157"/>
    </location>
</feature>
<evidence type="ECO:0000256" key="5">
    <source>
        <dbReference type="ARBA" id="ARBA00022737"/>
    </source>
</evidence>
<keyword evidence="12" id="KW-1185">Reference proteome</keyword>
<evidence type="ECO:0000256" key="1">
    <source>
        <dbReference type="ARBA" id="ARBA00004141"/>
    </source>
</evidence>
<dbReference type="Gene3D" id="1.50.40.10">
    <property type="entry name" value="Mitochondrial carrier domain"/>
    <property type="match status" value="1"/>
</dbReference>
<dbReference type="GO" id="GO:0055085">
    <property type="term" value="P:transmembrane transport"/>
    <property type="evidence" value="ECO:0007669"/>
    <property type="project" value="InterPro"/>
</dbReference>
<proteinExistence type="inferred from homology"/>
<evidence type="ECO:0008006" key="13">
    <source>
        <dbReference type="Google" id="ProtNLM"/>
    </source>
</evidence>
<name>X6NJ62_RETFI</name>
<evidence type="ECO:0000256" key="8">
    <source>
        <dbReference type="PROSITE-ProRule" id="PRU00282"/>
    </source>
</evidence>
<dbReference type="AlphaFoldDB" id="X6NJ62"/>
<dbReference type="GO" id="GO:0016020">
    <property type="term" value="C:membrane"/>
    <property type="evidence" value="ECO:0007669"/>
    <property type="project" value="UniProtKB-SubCell"/>
</dbReference>
<protein>
    <recommendedName>
        <fullName evidence="13">Mitochondrial carrier protein</fullName>
    </recommendedName>
</protein>
<dbReference type="Proteomes" id="UP000023152">
    <property type="component" value="Unassembled WGS sequence"/>
</dbReference>
<dbReference type="PANTHER" id="PTHR45683">
    <property type="entry name" value="MITOCHONDRIAL NICOTINAMIDE ADENINE DINUCLEOTIDE TRANSPORTER 1-RELATED-RELATED"/>
    <property type="match status" value="1"/>
</dbReference>
<dbReference type="Pfam" id="PF00153">
    <property type="entry name" value="Mito_carr"/>
    <property type="match status" value="2"/>
</dbReference>
<dbReference type="InterPro" id="IPR044712">
    <property type="entry name" value="SLC25A32-like"/>
</dbReference>
<dbReference type="InterPro" id="IPR023395">
    <property type="entry name" value="MCP_dom_sf"/>
</dbReference>
<dbReference type="SUPFAM" id="SSF103506">
    <property type="entry name" value="Mitochondrial carrier"/>
    <property type="match status" value="1"/>
</dbReference>
<dbReference type="InterPro" id="IPR018108">
    <property type="entry name" value="MCP_transmembrane"/>
</dbReference>
<evidence type="ECO:0000313" key="12">
    <source>
        <dbReference type="Proteomes" id="UP000023152"/>
    </source>
</evidence>
<gene>
    <name evidence="11" type="ORF">RFI_10784</name>
</gene>
<dbReference type="GO" id="GO:0006862">
    <property type="term" value="P:nucleotide transport"/>
    <property type="evidence" value="ECO:0007669"/>
    <property type="project" value="InterPro"/>
</dbReference>
<evidence type="ECO:0000256" key="10">
    <source>
        <dbReference type="SAM" id="Phobius"/>
    </source>
</evidence>